<protein>
    <submittedName>
        <fullName evidence="1">Uncharacterized protein</fullName>
    </submittedName>
</protein>
<gene>
    <name evidence="1" type="ORF">SAMN05216216_11071</name>
</gene>
<dbReference type="STRING" id="576118.SAMN05216216_11071"/>
<evidence type="ECO:0000313" key="1">
    <source>
        <dbReference type="EMBL" id="SDK81843.1"/>
    </source>
</evidence>
<name>A0A1G9F0P6_9BACL</name>
<keyword evidence="2" id="KW-1185">Reference proteome</keyword>
<accession>A0A1G9F0P6</accession>
<dbReference type="AlphaFoldDB" id="A0A1G9F0P6"/>
<reference evidence="2" key="1">
    <citation type="submission" date="2016-10" db="EMBL/GenBank/DDBJ databases">
        <authorList>
            <person name="Varghese N."/>
            <person name="Submissions S."/>
        </authorList>
    </citation>
    <scope>NUCLEOTIDE SEQUENCE [LARGE SCALE GENOMIC DNA]</scope>
    <source>
        <strain evidence="2">CGMCC 1.8895</strain>
    </source>
</reference>
<sequence>MISKQVSPKNYYEMRIEDEFYYGTVDELVEKTGLDQRHIRRYVHQPTANRETIKIGRMYPVYQVANTHDGTVVAKGTKNALAKKLGMQNPDSLHNSSRYDISSTSEYVYVADTVGEQLEDSKHNKASEPPKESRVILTSNMDFYWRMVFRDMFRGWGGDNERPGV</sequence>
<organism evidence="1 2">
    <name type="scientific">Lacicoccus qingdaonensis</name>
    <dbReference type="NCBI Taxonomy" id="576118"/>
    <lineage>
        <taxon>Bacteria</taxon>
        <taxon>Bacillati</taxon>
        <taxon>Bacillota</taxon>
        <taxon>Bacilli</taxon>
        <taxon>Bacillales</taxon>
        <taxon>Salinicoccaceae</taxon>
        <taxon>Lacicoccus</taxon>
    </lineage>
</organism>
<dbReference type="EMBL" id="FNFY01000010">
    <property type="protein sequence ID" value="SDK81843.1"/>
    <property type="molecule type" value="Genomic_DNA"/>
</dbReference>
<proteinExistence type="predicted"/>
<dbReference type="Proteomes" id="UP000199008">
    <property type="component" value="Unassembled WGS sequence"/>
</dbReference>
<evidence type="ECO:0000313" key="2">
    <source>
        <dbReference type="Proteomes" id="UP000199008"/>
    </source>
</evidence>